<accession>X1UXQ8</accession>
<name>X1UXQ8_9ZZZZ</name>
<dbReference type="EMBL" id="BARW01015640">
    <property type="protein sequence ID" value="GAI97144.1"/>
    <property type="molecule type" value="Genomic_DNA"/>
</dbReference>
<feature type="non-terminal residue" evidence="6">
    <location>
        <position position="133"/>
    </location>
</feature>
<keyword evidence="2" id="KW-0547">Nucleotide-binding</keyword>
<evidence type="ECO:0000259" key="5">
    <source>
        <dbReference type="PROSITE" id="PS50011"/>
    </source>
</evidence>
<dbReference type="InterPro" id="IPR011009">
    <property type="entry name" value="Kinase-like_dom_sf"/>
</dbReference>
<dbReference type="Gene3D" id="1.10.510.10">
    <property type="entry name" value="Transferase(Phosphotransferase) domain 1"/>
    <property type="match status" value="1"/>
</dbReference>
<dbReference type="Pfam" id="PF00069">
    <property type="entry name" value="Pkinase"/>
    <property type="match status" value="1"/>
</dbReference>
<evidence type="ECO:0000313" key="6">
    <source>
        <dbReference type="EMBL" id="GAI97144.1"/>
    </source>
</evidence>
<evidence type="ECO:0000256" key="1">
    <source>
        <dbReference type="ARBA" id="ARBA00022679"/>
    </source>
</evidence>
<dbReference type="GO" id="GO:0005524">
    <property type="term" value="F:ATP binding"/>
    <property type="evidence" value="ECO:0007669"/>
    <property type="project" value="UniProtKB-KW"/>
</dbReference>
<dbReference type="PANTHER" id="PTHR43289">
    <property type="entry name" value="MITOGEN-ACTIVATED PROTEIN KINASE KINASE KINASE 20-RELATED"/>
    <property type="match status" value="1"/>
</dbReference>
<dbReference type="AlphaFoldDB" id="X1UXQ8"/>
<dbReference type="Gene3D" id="3.30.200.20">
    <property type="entry name" value="Phosphorylase Kinase, domain 1"/>
    <property type="match status" value="1"/>
</dbReference>
<comment type="caution">
    <text evidence="6">The sequence shown here is derived from an EMBL/GenBank/DDBJ whole genome shotgun (WGS) entry which is preliminary data.</text>
</comment>
<evidence type="ECO:0000256" key="3">
    <source>
        <dbReference type="ARBA" id="ARBA00022777"/>
    </source>
</evidence>
<dbReference type="InterPro" id="IPR000719">
    <property type="entry name" value="Prot_kinase_dom"/>
</dbReference>
<proteinExistence type="predicted"/>
<sequence length="133" mass="14905">MVGKTISHYKILEKLGEGGMGVVYKAEDTKLKRTVALKFLPPDLTRDTEAKQRFIYEAQAAAALNHANIATVYGIHDYMDKTFIAMEFVNGRTLKEKIKKGPVKLNEVIPITIQIAEGLNEAHEKGIVHRDIK</sequence>
<feature type="domain" description="Protein kinase" evidence="5">
    <location>
        <begin position="9"/>
        <end position="133"/>
    </location>
</feature>
<dbReference type="PROSITE" id="PS00107">
    <property type="entry name" value="PROTEIN_KINASE_ATP"/>
    <property type="match status" value="1"/>
</dbReference>
<organism evidence="6">
    <name type="scientific">marine sediment metagenome</name>
    <dbReference type="NCBI Taxonomy" id="412755"/>
    <lineage>
        <taxon>unclassified sequences</taxon>
        <taxon>metagenomes</taxon>
        <taxon>ecological metagenomes</taxon>
    </lineage>
</organism>
<dbReference type="PROSITE" id="PS50011">
    <property type="entry name" value="PROTEIN_KINASE_DOM"/>
    <property type="match status" value="1"/>
</dbReference>
<dbReference type="SMART" id="SM00220">
    <property type="entry name" value="S_TKc"/>
    <property type="match status" value="1"/>
</dbReference>
<protein>
    <recommendedName>
        <fullName evidence="5">Protein kinase domain-containing protein</fullName>
    </recommendedName>
</protein>
<evidence type="ECO:0000256" key="2">
    <source>
        <dbReference type="ARBA" id="ARBA00022741"/>
    </source>
</evidence>
<keyword evidence="1" id="KW-0808">Transferase</keyword>
<dbReference type="GO" id="GO:0004674">
    <property type="term" value="F:protein serine/threonine kinase activity"/>
    <property type="evidence" value="ECO:0007669"/>
    <property type="project" value="TreeGrafter"/>
</dbReference>
<keyword evidence="3" id="KW-0418">Kinase</keyword>
<evidence type="ECO:0000256" key="4">
    <source>
        <dbReference type="ARBA" id="ARBA00022840"/>
    </source>
</evidence>
<dbReference type="SUPFAM" id="SSF56112">
    <property type="entry name" value="Protein kinase-like (PK-like)"/>
    <property type="match status" value="1"/>
</dbReference>
<gene>
    <name evidence="6" type="ORF">S12H4_27400</name>
</gene>
<keyword evidence="4" id="KW-0067">ATP-binding</keyword>
<dbReference type="PANTHER" id="PTHR43289:SF6">
    <property type="entry name" value="SERINE_THREONINE-PROTEIN KINASE NEKL-3"/>
    <property type="match status" value="1"/>
</dbReference>
<dbReference type="InterPro" id="IPR017441">
    <property type="entry name" value="Protein_kinase_ATP_BS"/>
</dbReference>
<reference evidence="6" key="1">
    <citation type="journal article" date="2014" name="Front. Microbiol.">
        <title>High frequency of phylogenetically diverse reductive dehalogenase-homologous genes in deep subseafloor sedimentary metagenomes.</title>
        <authorList>
            <person name="Kawai M."/>
            <person name="Futagami T."/>
            <person name="Toyoda A."/>
            <person name="Takaki Y."/>
            <person name="Nishi S."/>
            <person name="Hori S."/>
            <person name="Arai W."/>
            <person name="Tsubouchi T."/>
            <person name="Morono Y."/>
            <person name="Uchiyama I."/>
            <person name="Ito T."/>
            <person name="Fujiyama A."/>
            <person name="Inagaki F."/>
            <person name="Takami H."/>
        </authorList>
    </citation>
    <scope>NUCLEOTIDE SEQUENCE</scope>
    <source>
        <strain evidence="6">Expedition CK06-06</strain>
    </source>
</reference>